<reference evidence="5 6" key="1">
    <citation type="submission" date="2016-11" db="EMBL/GenBank/DDBJ databases">
        <authorList>
            <person name="Jaros S."/>
            <person name="Januszkiewicz K."/>
            <person name="Wedrychowicz H."/>
        </authorList>
    </citation>
    <scope>NUCLEOTIDE SEQUENCE [LARGE SCALE GENOMIC DNA]</scope>
    <source>
        <strain evidence="5 6">DSM 19436</strain>
    </source>
</reference>
<dbReference type="InterPro" id="IPR055170">
    <property type="entry name" value="GFO_IDH_MocA-like_dom"/>
</dbReference>
<keyword evidence="6" id="KW-1185">Reference proteome</keyword>
<dbReference type="InterPro" id="IPR052515">
    <property type="entry name" value="Gfo/Idh/MocA_Oxidoreductase"/>
</dbReference>
<accession>A0A1M5PZA1</accession>
<dbReference type="EMBL" id="FQUP01000014">
    <property type="protein sequence ID" value="SHH07195.1"/>
    <property type="molecule type" value="Genomic_DNA"/>
</dbReference>
<feature type="domain" description="Glycosyl transferase family 1" evidence="1">
    <location>
        <begin position="171"/>
        <end position="335"/>
    </location>
</feature>
<dbReference type="SUPFAM" id="SSF51735">
    <property type="entry name" value="NAD(P)-binding Rossmann-fold domains"/>
    <property type="match status" value="1"/>
</dbReference>
<evidence type="ECO:0000259" key="2">
    <source>
        <dbReference type="Pfam" id="PF01408"/>
    </source>
</evidence>
<protein>
    <submittedName>
        <fullName evidence="5">Predicted dehydrogenase</fullName>
    </submittedName>
</protein>
<proteinExistence type="predicted"/>
<feature type="domain" description="Gfo/Idh/MocA-like oxidoreductase N-terminal" evidence="2">
    <location>
        <begin position="375"/>
        <end position="492"/>
    </location>
</feature>
<dbReference type="Proteomes" id="UP000184485">
    <property type="component" value="Unassembled WGS sequence"/>
</dbReference>
<evidence type="ECO:0000313" key="6">
    <source>
        <dbReference type="Proteomes" id="UP000184485"/>
    </source>
</evidence>
<dbReference type="Gene3D" id="3.40.50.720">
    <property type="entry name" value="NAD(P)-binding Rossmann-like Domain"/>
    <property type="match status" value="1"/>
</dbReference>
<dbReference type="InterPro" id="IPR036291">
    <property type="entry name" value="NAD(P)-bd_dom_sf"/>
</dbReference>
<evidence type="ECO:0000259" key="4">
    <source>
        <dbReference type="Pfam" id="PF22725"/>
    </source>
</evidence>
<dbReference type="PANTHER" id="PTHR43249:SF1">
    <property type="entry name" value="D-GLUCOSIDE 3-DEHYDROGENASE"/>
    <property type="match status" value="1"/>
</dbReference>
<dbReference type="InterPro" id="IPR000683">
    <property type="entry name" value="Gfo/Idh/MocA-like_OxRdtase_N"/>
</dbReference>
<dbReference type="Pfam" id="PF00534">
    <property type="entry name" value="Glycos_transf_1"/>
    <property type="match status" value="1"/>
</dbReference>
<dbReference type="Pfam" id="PF22725">
    <property type="entry name" value="GFO_IDH_MocA_C3"/>
    <property type="match status" value="1"/>
</dbReference>
<gene>
    <name evidence="5" type="ORF">SAMN02745157_0276</name>
</gene>
<feature type="domain" description="GFO/IDH/MocA-like oxidoreductase" evidence="4">
    <location>
        <begin position="518"/>
        <end position="614"/>
    </location>
</feature>
<evidence type="ECO:0000313" key="5">
    <source>
        <dbReference type="EMBL" id="SHH07195.1"/>
    </source>
</evidence>
<evidence type="ECO:0000259" key="3">
    <source>
        <dbReference type="Pfam" id="PF13439"/>
    </source>
</evidence>
<dbReference type="Gene3D" id="3.30.360.10">
    <property type="entry name" value="Dihydrodipicolinate Reductase, domain 2"/>
    <property type="match status" value="1"/>
</dbReference>
<dbReference type="SUPFAM" id="SSF53756">
    <property type="entry name" value="UDP-Glycosyltransferase/glycogen phosphorylase"/>
    <property type="match status" value="1"/>
</dbReference>
<dbReference type="PANTHER" id="PTHR43249">
    <property type="entry name" value="UDP-N-ACETYL-2-AMINO-2-DEOXY-D-GLUCURONATE OXIDASE"/>
    <property type="match status" value="1"/>
</dbReference>
<dbReference type="AlphaFoldDB" id="A0A1M5PZA1"/>
<dbReference type="InterPro" id="IPR001296">
    <property type="entry name" value="Glyco_trans_1"/>
</dbReference>
<dbReference type="Pfam" id="PF13439">
    <property type="entry name" value="Glyco_transf_4"/>
    <property type="match status" value="1"/>
</dbReference>
<dbReference type="STRING" id="1122133.SAMN02745157_0276"/>
<dbReference type="GO" id="GO:0000166">
    <property type="term" value="F:nucleotide binding"/>
    <property type="evidence" value="ECO:0007669"/>
    <property type="project" value="InterPro"/>
</dbReference>
<feature type="domain" description="Glycosyltransferase subfamily 4-like N-terminal" evidence="3">
    <location>
        <begin position="15"/>
        <end position="163"/>
    </location>
</feature>
<dbReference type="CDD" id="cd03801">
    <property type="entry name" value="GT4_PimA-like"/>
    <property type="match status" value="1"/>
</dbReference>
<dbReference type="Pfam" id="PF01408">
    <property type="entry name" value="GFO_IDH_MocA"/>
    <property type="match status" value="1"/>
</dbReference>
<name>A0A1M5PZA1_9HYPH</name>
<sequence>MKPVLVLATDSRDPSGLGAHMLTLGVALADRFDIVVAAPQQGQSGTLLSRAAALGLGVLALDLDRLDTFEAWLSRNADLAHIHAGIGWEGIGLADAARRSGAPVVRTEHLPFVLTDPVQIAAYGDGLANVDRVITVSEASAASYAEAGFDPATFATVRNGIDPLGPARGRQAVRAELGLDGSDIVVLVVARFTAQKGHQTLIDAVPTVRRARSGIRLLLVGDGPGQAAIADGVKQAGLEDVVRFLGQRDDVPDLMAAADLFVLPSEFEGLPLVLLEAMAAGLPIVATAIGGSDEALGHQHPYRVPPREPEALAAAILKVVNDMPAAASVADGARQRFETRFRASRMADETAAIYAPLLARAEIGQKEPRAMTKTRIGFIGAGGIANRHLGVLEQFEDVTLAAFADPDFARAETAAQRFGARAYADFLTMLEEAELDAVYICIPPFAHGVVEHAVIAKGLPFFVEKPVSLDLAIAEGIEQAASAAGLTTAVGYHWRYLDTVEEARRILADNPARLVSGYWLDQTPPPPWWWKANRSGGQMVEQTTHIIDLARYLVGDVEQVFGLAGHSPREAFPGLDVPTVSTASLKFSSGAIGNIGSTCLLRWGHRVGLHLFGDGLAIELTDHDLMVDVGAGRPTRQAEGDPVWREDRDFVDAVRGGENRIRCPYPEAVATHRIALAIVRSAETGQPVAL</sequence>
<evidence type="ECO:0000259" key="1">
    <source>
        <dbReference type="Pfam" id="PF00534"/>
    </source>
</evidence>
<dbReference type="GO" id="GO:0016757">
    <property type="term" value="F:glycosyltransferase activity"/>
    <property type="evidence" value="ECO:0007669"/>
    <property type="project" value="InterPro"/>
</dbReference>
<dbReference type="Gene3D" id="3.40.50.2000">
    <property type="entry name" value="Glycogen Phosphorylase B"/>
    <property type="match status" value="2"/>
</dbReference>
<dbReference type="SUPFAM" id="SSF55347">
    <property type="entry name" value="Glyceraldehyde-3-phosphate dehydrogenase-like, C-terminal domain"/>
    <property type="match status" value="1"/>
</dbReference>
<organism evidence="5 6">
    <name type="scientific">Kaistia soli DSM 19436</name>
    <dbReference type="NCBI Taxonomy" id="1122133"/>
    <lineage>
        <taxon>Bacteria</taxon>
        <taxon>Pseudomonadati</taxon>
        <taxon>Pseudomonadota</taxon>
        <taxon>Alphaproteobacteria</taxon>
        <taxon>Hyphomicrobiales</taxon>
        <taxon>Kaistiaceae</taxon>
        <taxon>Kaistia</taxon>
    </lineage>
</organism>
<dbReference type="InterPro" id="IPR028098">
    <property type="entry name" value="Glyco_trans_4-like_N"/>
</dbReference>